<name>A0ABS4JRI6_9FIRM</name>
<dbReference type="EMBL" id="JAGGLG010000010">
    <property type="protein sequence ID" value="MBP2018143.1"/>
    <property type="molecule type" value="Genomic_DNA"/>
</dbReference>
<sequence>MHQAAADKEQARGAEDAADQGIGPARAANRVHETDAPGASAHRQKTGDEEAARAVVEEFGRRLKMIPLLAPPEVLGTSMREEYGDLVSPELLERWQQDPANAPGRTVSSPWPDRIEIVTVTRRADDSFEVQGEIILKTSQDTEQGFSAKRAITLVVTRTGDRWLITEVTLGDYVAPGPVTYINGEYGFVFSLPESWQGYTIVTDTWEGLPVGGSEPVETGPLLRIRHPGWRAEAPRQDIPIMVFTLSQWEALQAGEFHIGAAPIGPTELGRNDEYVFALPARYNYAFPEGYEEVEEILAGSPLQPRKPVPAPRP</sequence>
<comment type="caution">
    <text evidence="2">The sequence shown here is derived from an EMBL/GenBank/DDBJ whole genome shotgun (WGS) entry which is preliminary data.</text>
</comment>
<protein>
    <recommendedName>
        <fullName evidence="4">SnoaL-like domain-containing protein</fullName>
    </recommendedName>
</protein>
<feature type="region of interest" description="Disordered" evidence="1">
    <location>
        <begin position="1"/>
        <end position="51"/>
    </location>
</feature>
<keyword evidence="3" id="KW-1185">Reference proteome</keyword>
<evidence type="ECO:0008006" key="4">
    <source>
        <dbReference type="Google" id="ProtNLM"/>
    </source>
</evidence>
<gene>
    <name evidence="2" type="ORF">J2Z79_001542</name>
</gene>
<dbReference type="Proteomes" id="UP001519289">
    <property type="component" value="Unassembled WGS sequence"/>
</dbReference>
<dbReference type="RefSeq" id="WP_209466280.1">
    <property type="nucleotide sequence ID" value="NZ_JAGGLG010000010.1"/>
</dbReference>
<proteinExistence type="predicted"/>
<evidence type="ECO:0000313" key="2">
    <source>
        <dbReference type="EMBL" id="MBP2018143.1"/>
    </source>
</evidence>
<accession>A0ABS4JRI6</accession>
<evidence type="ECO:0000313" key="3">
    <source>
        <dbReference type="Proteomes" id="UP001519289"/>
    </source>
</evidence>
<reference evidence="2 3" key="1">
    <citation type="submission" date="2021-03" db="EMBL/GenBank/DDBJ databases">
        <title>Genomic Encyclopedia of Type Strains, Phase IV (KMG-IV): sequencing the most valuable type-strain genomes for metagenomic binning, comparative biology and taxonomic classification.</title>
        <authorList>
            <person name="Goeker M."/>
        </authorList>
    </citation>
    <scope>NUCLEOTIDE SEQUENCE [LARGE SCALE GENOMIC DNA]</scope>
    <source>
        <strain evidence="2 3">DSM 27138</strain>
    </source>
</reference>
<evidence type="ECO:0000256" key="1">
    <source>
        <dbReference type="SAM" id="MobiDB-lite"/>
    </source>
</evidence>
<organism evidence="2 3">
    <name type="scientific">Symbiobacterium terraclitae</name>
    <dbReference type="NCBI Taxonomy" id="557451"/>
    <lineage>
        <taxon>Bacteria</taxon>
        <taxon>Bacillati</taxon>
        <taxon>Bacillota</taxon>
        <taxon>Clostridia</taxon>
        <taxon>Eubacteriales</taxon>
        <taxon>Symbiobacteriaceae</taxon>
        <taxon>Symbiobacterium</taxon>
    </lineage>
</organism>
<feature type="compositionally biased region" description="Basic and acidic residues" evidence="1">
    <location>
        <begin position="1"/>
        <end position="15"/>
    </location>
</feature>